<feature type="domain" description="Ricin B lectin" evidence="1">
    <location>
        <begin position="390"/>
        <end position="506"/>
    </location>
</feature>
<sequence length="521" mass="52293">MTPLTALAASAYTATLTLASLSPSVGGIDKATLKLANTGTAPAAAGLFIGMPSGFSASGLTSTCGGTLTDDGTSRIALSGMTVPAGGTCTLGFTLGVPPVAALPPAGARSFTITADTAAGLATLTAASAPTLSGFLGSTPGLYSDTWFPSTVRSVGTLDLFITPATDPGPNSNVFWSNQIGSLNGYTGLQSTELVSASEGVGKQFLFSLWGATAAKPGTPASAGIGAGSYCTVSGSATDGSAGAQCRYRYEWHAGHTYRFRITPDTSQGPGWFKSNVTDVTNGTTGDSFDIGSIYVGTTQTQVPVGWISQWVEYFDWNSSRTSCASIAHTDAQFSIRAYDAIGNVVPVPAPSVTVNKSCPASYANASQANGVATLIGGPQQSAAGLVKSGGACLTASGGLSDGSVATLGTCPTLASVRASGGTNFNPQLWVVAGDGTLQTKYSYCLTAQAPSSANGALLRTCVPGTASQQWQVKAGTLPGTAQLVSQATGRCLTPAGSALTLQACSAATAVWRTPGKSFTY</sequence>
<dbReference type="Proteomes" id="UP000068016">
    <property type="component" value="Unassembled WGS sequence"/>
</dbReference>
<dbReference type="CDD" id="cd00161">
    <property type="entry name" value="beta-trefoil_Ricin-like"/>
    <property type="match status" value="1"/>
</dbReference>
<dbReference type="InterPro" id="IPR000772">
    <property type="entry name" value="Ricin_B_lectin"/>
</dbReference>
<dbReference type="InterPro" id="IPR021862">
    <property type="entry name" value="DUF3472"/>
</dbReference>
<reference evidence="2 3" key="1">
    <citation type="submission" date="2015-11" db="EMBL/GenBank/DDBJ databases">
        <title>Expanding the genomic diversity of Burkholderia species for the development of highly accurate diagnostics.</title>
        <authorList>
            <person name="Sahl J."/>
            <person name="Keim P."/>
            <person name="Wagner D."/>
        </authorList>
    </citation>
    <scope>NUCLEOTIDE SEQUENCE [LARGE SCALE GENOMIC DNA]</scope>
    <source>
        <strain evidence="2 3">MSMB793WGS</strain>
    </source>
</reference>
<dbReference type="EMBL" id="LPLZ01000048">
    <property type="protein sequence ID" value="KWN14359.1"/>
    <property type="molecule type" value="Genomic_DNA"/>
</dbReference>
<evidence type="ECO:0000259" key="1">
    <source>
        <dbReference type="Pfam" id="PF00652"/>
    </source>
</evidence>
<comment type="caution">
    <text evidence="2">The sequence shown here is derived from an EMBL/GenBank/DDBJ whole genome shotgun (WGS) entry which is preliminary data.</text>
</comment>
<proteinExistence type="predicted"/>
<name>A0A119VJ32_9BURK</name>
<dbReference type="Pfam" id="PF00652">
    <property type="entry name" value="Ricin_B_lectin"/>
    <property type="match status" value="1"/>
</dbReference>
<dbReference type="Pfam" id="PF11958">
    <property type="entry name" value="DUF3472"/>
    <property type="match status" value="1"/>
</dbReference>
<dbReference type="PROSITE" id="PS50231">
    <property type="entry name" value="RICIN_B_LECTIN"/>
    <property type="match status" value="1"/>
</dbReference>
<dbReference type="InterPro" id="IPR035992">
    <property type="entry name" value="Ricin_B-like_lectins"/>
</dbReference>
<organism evidence="2 3">
    <name type="scientific">Burkholderia territorii</name>
    <dbReference type="NCBI Taxonomy" id="1503055"/>
    <lineage>
        <taxon>Bacteria</taxon>
        <taxon>Pseudomonadati</taxon>
        <taxon>Pseudomonadota</taxon>
        <taxon>Betaproteobacteria</taxon>
        <taxon>Burkholderiales</taxon>
        <taxon>Burkholderiaceae</taxon>
        <taxon>Burkholderia</taxon>
        <taxon>Burkholderia cepacia complex</taxon>
    </lineage>
</organism>
<dbReference type="Gene3D" id="2.80.10.50">
    <property type="match status" value="1"/>
</dbReference>
<evidence type="ECO:0000313" key="2">
    <source>
        <dbReference type="EMBL" id="KWN14359.1"/>
    </source>
</evidence>
<dbReference type="AlphaFoldDB" id="A0A119VJ32"/>
<accession>A0A119VJ32</accession>
<protein>
    <recommendedName>
        <fullName evidence="1">Ricin B lectin domain-containing protein</fullName>
    </recommendedName>
</protein>
<dbReference type="SUPFAM" id="SSF50370">
    <property type="entry name" value="Ricin B-like lectins"/>
    <property type="match status" value="1"/>
</dbReference>
<evidence type="ECO:0000313" key="3">
    <source>
        <dbReference type="Proteomes" id="UP000068016"/>
    </source>
</evidence>
<gene>
    <name evidence="2" type="ORF">WT83_18095</name>
</gene>